<gene>
    <name evidence="3" type="ORF">CP97_14644</name>
</gene>
<dbReference type="InterPro" id="IPR001296">
    <property type="entry name" value="Glyco_trans_1"/>
</dbReference>
<dbReference type="STRING" id="1648404.CP97_14644"/>
<evidence type="ECO:0000313" key="3">
    <source>
        <dbReference type="EMBL" id="ANC50330.1"/>
    </source>
</evidence>
<dbReference type="Pfam" id="PF00534">
    <property type="entry name" value="Glycos_transf_1"/>
    <property type="match status" value="1"/>
</dbReference>
<dbReference type="EMBL" id="CP011310">
    <property type="protein sequence ID" value="ANC50330.1"/>
    <property type="molecule type" value="Genomic_DNA"/>
</dbReference>
<evidence type="ECO:0000256" key="1">
    <source>
        <dbReference type="ARBA" id="ARBA00022679"/>
    </source>
</evidence>
<dbReference type="KEGG" id="ery:CP97_14644"/>
<dbReference type="SUPFAM" id="SSF53756">
    <property type="entry name" value="UDP-Glycosyltransferase/glycogen phosphorylase"/>
    <property type="match status" value="1"/>
</dbReference>
<dbReference type="GO" id="GO:0016757">
    <property type="term" value="F:glycosyltransferase activity"/>
    <property type="evidence" value="ECO:0007669"/>
    <property type="project" value="InterPro"/>
</dbReference>
<protein>
    <submittedName>
        <fullName evidence="3">Glycosyl transferase, group 1</fullName>
    </submittedName>
</protein>
<proteinExistence type="predicted"/>
<name>A0A161IU29_9SPHN</name>
<evidence type="ECO:0000259" key="2">
    <source>
        <dbReference type="Pfam" id="PF00534"/>
    </source>
</evidence>
<keyword evidence="4" id="KW-1185">Reference proteome</keyword>
<organism evidence="3 4">
    <name type="scientific">Aurantiacibacter atlanticus</name>
    <dbReference type="NCBI Taxonomy" id="1648404"/>
    <lineage>
        <taxon>Bacteria</taxon>
        <taxon>Pseudomonadati</taxon>
        <taxon>Pseudomonadota</taxon>
        <taxon>Alphaproteobacteria</taxon>
        <taxon>Sphingomonadales</taxon>
        <taxon>Erythrobacteraceae</taxon>
        <taxon>Aurantiacibacter</taxon>
    </lineage>
</organism>
<dbReference type="Gene3D" id="3.40.50.2000">
    <property type="entry name" value="Glycogen Phosphorylase B"/>
    <property type="match status" value="1"/>
</dbReference>
<feature type="domain" description="Glycosyl transferase family 1" evidence="2">
    <location>
        <begin position="219"/>
        <end position="358"/>
    </location>
</feature>
<dbReference type="AlphaFoldDB" id="A0A161IU29"/>
<reference evidence="4" key="2">
    <citation type="submission" date="2015-04" db="EMBL/GenBank/DDBJ databases">
        <title>The complete genome sequence of Erythrobacter sp. s21-N3.</title>
        <authorList>
            <person name="Zhuang L."/>
            <person name="Liu Y."/>
            <person name="Shao Z."/>
        </authorList>
    </citation>
    <scope>NUCLEOTIDE SEQUENCE [LARGE SCALE GENOMIC DNA]</scope>
    <source>
        <strain evidence="4">s21-N3</strain>
    </source>
</reference>
<dbReference type="PANTHER" id="PTHR46401:SF2">
    <property type="entry name" value="GLYCOSYLTRANSFERASE WBBK-RELATED"/>
    <property type="match status" value="1"/>
</dbReference>
<dbReference type="RefSeq" id="WP_048884852.1">
    <property type="nucleotide sequence ID" value="NZ_CP011310.1"/>
</dbReference>
<dbReference type="CDD" id="cd03809">
    <property type="entry name" value="GT4_MtfB-like"/>
    <property type="match status" value="1"/>
</dbReference>
<dbReference type="OrthoDB" id="9790710at2"/>
<dbReference type="PANTHER" id="PTHR46401">
    <property type="entry name" value="GLYCOSYLTRANSFERASE WBBK-RELATED"/>
    <property type="match status" value="1"/>
</dbReference>
<reference evidence="3 4" key="1">
    <citation type="journal article" date="2015" name="Int. J. Syst. Evol. Microbiol.">
        <title>Erythrobacter atlanticus sp. nov., a bacterium from ocean sediment able to degrade polycyclic aromatic hydrocarbons.</title>
        <authorList>
            <person name="Zhuang L."/>
            <person name="Liu Y."/>
            <person name="Wang L."/>
            <person name="Wang W."/>
            <person name="Shao Z."/>
        </authorList>
    </citation>
    <scope>NUCLEOTIDE SEQUENCE [LARGE SCALE GENOMIC DNA]</scope>
    <source>
        <strain evidence="4">s21-N3</strain>
    </source>
</reference>
<sequence length="414" mass="46094">MEQAARPFLLDATRLISRSWTGRRATGIDRVCYAYLDRFRENARAVVQFGGVVRALGNDHSDMLFDLLDGPDSNFRKQLKAGAPVALLGRDRPQDLSGAIYINASHTDFDLSGHARWVETNGVRPVYFLHDLIPITHPEICRRKAVRRHTGRVRAALKCAAGIIVNSRSTADELRRFAGDSRLELPSVVAAPLAGAQLMDPNAIPSATMQGAQASGHVRPYFLCIGTIEPRKNYLMLLRVWERLVEKKGKLAPRLVIVGQLGQDARFVRKVQDQIARLGGHVELVAGCDDERLGLYVKHANALLMPTLAEGFGLPLVEALNAGTPVIASDLPALREMGQNIPLHLPPGNVEVWENAILSYDNPLSDRVRQMTLLPAYKAYSWDDHFNAVEPWLWQLPQPRLQLAESPRLRQLRS</sequence>
<keyword evidence="1 3" id="KW-0808">Transferase</keyword>
<dbReference type="Proteomes" id="UP000059113">
    <property type="component" value="Chromosome"/>
</dbReference>
<accession>A0A161IU29</accession>
<evidence type="ECO:0000313" key="4">
    <source>
        <dbReference type="Proteomes" id="UP000059113"/>
    </source>
</evidence>